<evidence type="ECO:0000256" key="3">
    <source>
        <dbReference type="ARBA" id="ARBA00022448"/>
    </source>
</evidence>
<dbReference type="PANTHER" id="PTHR23506:SF23">
    <property type="entry name" value="GH10249P"/>
    <property type="match status" value="1"/>
</dbReference>
<feature type="transmembrane region" description="Helical" evidence="8">
    <location>
        <begin position="357"/>
        <end position="377"/>
    </location>
</feature>
<reference evidence="11 12" key="1">
    <citation type="submission" date="2023-01" db="EMBL/GenBank/DDBJ databases">
        <title>Analysis of 21 Apiospora genomes using comparative genomics revels a genus with tremendous synthesis potential of carbohydrate active enzymes and secondary metabolites.</title>
        <authorList>
            <person name="Sorensen T."/>
        </authorList>
    </citation>
    <scope>NUCLEOTIDE SEQUENCE [LARGE SCALE GENOMIC DNA]</scope>
    <source>
        <strain evidence="11 12">CBS 20057</strain>
    </source>
</reference>
<feature type="compositionally biased region" description="Polar residues" evidence="7">
    <location>
        <begin position="520"/>
        <end position="536"/>
    </location>
</feature>
<evidence type="ECO:0000256" key="7">
    <source>
        <dbReference type="SAM" id="MobiDB-lite"/>
    </source>
</evidence>
<feature type="transmembrane region" description="Helical" evidence="8">
    <location>
        <begin position="491"/>
        <end position="510"/>
    </location>
</feature>
<name>A0ABR1SNU4_9PEZI</name>
<evidence type="ECO:0000256" key="1">
    <source>
        <dbReference type="ARBA" id="ARBA00004141"/>
    </source>
</evidence>
<comment type="subcellular location">
    <subcellularLocation>
        <location evidence="1">Membrane</location>
        <topology evidence="1">Multi-pass membrane protein</topology>
    </subcellularLocation>
</comment>
<feature type="region of interest" description="Disordered" evidence="7">
    <location>
        <begin position="516"/>
        <end position="536"/>
    </location>
</feature>
<dbReference type="InterPro" id="IPR020846">
    <property type="entry name" value="MFS_dom"/>
</dbReference>
<dbReference type="InterPro" id="IPR036259">
    <property type="entry name" value="MFS_trans_sf"/>
</dbReference>
<organism evidence="11 12">
    <name type="scientific">Apiospora marii</name>
    <dbReference type="NCBI Taxonomy" id="335849"/>
    <lineage>
        <taxon>Eukaryota</taxon>
        <taxon>Fungi</taxon>
        <taxon>Dikarya</taxon>
        <taxon>Ascomycota</taxon>
        <taxon>Pezizomycotina</taxon>
        <taxon>Sordariomycetes</taxon>
        <taxon>Xylariomycetidae</taxon>
        <taxon>Amphisphaeriales</taxon>
        <taxon>Apiosporaceae</taxon>
        <taxon>Apiospora</taxon>
    </lineage>
</organism>
<evidence type="ECO:0000313" key="12">
    <source>
        <dbReference type="Proteomes" id="UP001396898"/>
    </source>
</evidence>
<dbReference type="Gene3D" id="1.20.1250.20">
    <property type="entry name" value="MFS general substrate transporter like domains"/>
    <property type="match status" value="2"/>
</dbReference>
<feature type="chain" id="PRO_5046031778" description="Major facilitator superfamily (MFS) profile domain-containing protein" evidence="9">
    <location>
        <begin position="21"/>
        <end position="536"/>
    </location>
</feature>
<feature type="transmembrane region" description="Helical" evidence="8">
    <location>
        <begin position="195"/>
        <end position="215"/>
    </location>
</feature>
<accession>A0ABR1SNU4</accession>
<dbReference type="SUPFAM" id="SSF103473">
    <property type="entry name" value="MFS general substrate transporter"/>
    <property type="match status" value="1"/>
</dbReference>
<feature type="transmembrane region" description="Helical" evidence="8">
    <location>
        <begin position="111"/>
        <end position="132"/>
    </location>
</feature>
<proteinExistence type="inferred from homology"/>
<feature type="transmembrane region" description="Helical" evidence="8">
    <location>
        <begin position="138"/>
        <end position="156"/>
    </location>
</feature>
<dbReference type="PANTHER" id="PTHR23506">
    <property type="entry name" value="GH10249P"/>
    <property type="match status" value="1"/>
</dbReference>
<feature type="transmembrane region" description="Helical" evidence="8">
    <location>
        <begin position="322"/>
        <end position="345"/>
    </location>
</feature>
<keyword evidence="4 8" id="KW-0812">Transmembrane</keyword>
<evidence type="ECO:0000256" key="5">
    <source>
        <dbReference type="ARBA" id="ARBA00022989"/>
    </source>
</evidence>
<evidence type="ECO:0000313" key="11">
    <source>
        <dbReference type="EMBL" id="KAK8036001.1"/>
    </source>
</evidence>
<evidence type="ECO:0000259" key="10">
    <source>
        <dbReference type="PROSITE" id="PS50850"/>
    </source>
</evidence>
<dbReference type="Proteomes" id="UP001396898">
    <property type="component" value="Unassembled WGS sequence"/>
</dbReference>
<feature type="region of interest" description="Disordered" evidence="7">
    <location>
        <begin position="231"/>
        <end position="304"/>
    </location>
</feature>
<keyword evidence="12" id="KW-1185">Reference proteome</keyword>
<feature type="transmembrane region" description="Helical" evidence="8">
    <location>
        <begin position="168"/>
        <end position="189"/>
    </location>
</feature>
<dbReference type="InterPro" id="IPR001958">
    <property type="entry name" value="Tet-R_TetA/multi-R_MdtG-like"/>
</dbReference>
<feature type="transmembrane region" description="Helical" evidence="8">
    <location>
        <begin position="410"/>
        <end position="434"/>
    </location>
</feature>
<evidence type="ECO:0000256" key="6">
    <source>
        <dbReference type="ARBA" id="ARBA00023136"/>
    </source>
</evidence>
<comment type="similarity">
    <text evidence="2">Belongs to the major facilitator superfamily. Vesicular transporter family.</text>
</comment>
<dbReference type="EMBL" id="JAQQWI010000005">
    <property type="protein sequence ID" value="KAK8036001.1"/>
    <property type="molecule type" value="Genomic_DNA"/>
</dbReference>
<feature type="transmembrane region" description="Helical" evidence="8">
    <location>
        <begin position="35"/>
        <end position="59"/>
    </location>
</feature>
<sequence>MRAVLATIWHFLSGAPQAGAASKPPFLLKQRSSSFTIILTVCLAIFTDIFFYALIVPVVPFSLTVQVGLGEDQVQEWTAILLACYSGALFVASPLAGLYADHTSSRRWPLLLGLIALAASTLLLCFGHVIGLLVLGRLLQGVAAAIVWSVGCALLVDTLDTAVGVAMGYVGIAMSVGLIVAPVVGGAVYHAAGYYAVYYIAFGVVALDIVMRLFMIEKKVARQWIKDEKPASAARSNGDVEKQPESADNVGTEPPKTEAGAVSTGAKTTEPPVNDDGTQQKGPRKGEQTPEAQDQTVAAPPSSKRSKLRPVLVLVKSPRLLAALYGLFAQAGIMMGFDAVLALFVKETFNWNSTAAGLMFLAIFLPGFIAPGVGWLADRYGAKWPSFGGFVACVPLLACLRFVTDDTTGHKVLLCVLLALLGSALVFSNTPLMAEITYVIDEKEAEFPGIFGEKGVYGIGYGLFTMAFALGGTIGPLFAGYVHAGPGWGTMTWAIAIWAASGAVVVFFWLGREHKKTESDTSPPAGTTPEGSGTSA</sequence>
<evidence type="ECO:0000256" key="8">
    <source>
        <dbReference type="SAM" id="Phobius"/>
    </source>
</evidence>
<comment type="caution">
    <text evidence="11">The sequence shown here is derived from an EMBL/GenBank/DDBJ whole genome shotgun (WGS) entry which is preliminary data.</text>
</comment>
<feature type="transmembrane region" description="Helical" evidence="8">
    <location>
        <begin position="455"/>
        <end position="479"/>
    </location>
</feature>
<feature type="domain" description="Major facilitator superfamily (MFS) profile" evidence="10">
    <location>
        <begin position="37"/>
        <end position="514"/>
    </location>
</feature>
<dbReference type="InterPro" id="IPR050930">
    <property type="entry name" value="MFS_Vesicular_Transporter"/>
</dbReference>
<feature type="transmembrane region" description="Helical" evidence="8">
    <location>
        <begin position="384"/>
        <end position="404"/>
    </location>
</feature>
<evidence type="ECO:0000256" key="4">
    <source>
        <dbReference type="ARBA" id="ARBA00022692"/>
    </source>
</evidence>
<keyword evidence="9" id="KW-0732">Signal</keyword>
<feature type="signal peptide" evidence="9">
    <location>
        <begin position="1"/>
        <end position="20"/>
    </location>
</feature>
<dbReference type="PRINTS" id="PR01035">
    <property type="entry name" value="TCRTETA"/>
</dbReference>
<dbReference type="InterPro" id="IPR011701">
    <property type="entry name" value="MFS"/>
</dbReference>
<dbReference type="PROSITE" id="PS50850">
    <property type="entry name" value="MFS"/>
    <property type="match status" value="1"/>
</dbReference>
<evidence type="ECO:0000256" key="9">
    <source>
        <dbReference type="SAM" id="SignalP"/>
    </source>
</evidence>
<dbReference type="CDD" id="cd17325">
    <property type="entry name" value="MFS_MdtG_SLC18_like"/>
    <property type="match status" value="1"/>
</dbReference>
<keyword evidence="5 8" id="KW-1133">Transmembrane helix</keyword>
<keyword evidence="6 8" id="KW-0472">Membrane</keyword>
<dbReference type="Pfam" id="PF07690">
    <property type="entry name" value="MFS_1"/>
    <property type="match status" value="1"/>
</dbReference>
<gene>
    <name evidence="11" type="ORF">PG991_002074</name>
</gene>
<keyword evidence="3" id="KW-0813">Transport</keyword>
<evidence type="ECO:0000256" key="2">
    <source>
        <dbReference type="ARBA" id="ARBA00006829"/>
    </source>
</evidence>
<feature type="transmembrane region" description="Helical" evidence="8">
    <location>
        <begin position="79"/>
        <end position="99"/>
    </location>
</feature>
<protein>
    <recommendedName>
        <fullName evidence="10">Major facilitator superfamily (MFS) profile domain-containing protein</fullName>
    </recommendedName>
</protein>